<evidence type="ECO:0000313" key="2">
    <source>
        <dbReference type="EMBL" id="GEZ55697.1"/>
    </source>
</evidence>
<keyword evidence="1" id="KW-0812">Transmembrane</keyword>
<name>A0A699IHL8_TANCI</name>
<gene>
    <name evidence="2" type="ORF">Tci_527670</name>
</gene>
<dbReference type="EMBL" id="BKCJ010293476">
    <property type="protein sequence ID" value="GEZ55697.1"/>
    <property type="molecule type" value="Genomic_DNA"/>
</dbReference>
<keyword evidence="1" id="KW-0472">Membrane</keyword>
<dbReference type="PANTHER" id="PTHR31973:SF190">
    <property type="entry name" value="MULE TRANSPOSASE DOMAIN-CONTAINING PROTEIN"/>
    <property type="match status" value="1"/>
</dbReference>
<comment type="caution">
    <text evidence="2">The sequence shown here is derived from an EMBL/GenBank/DDBJ whole genome shotgun (WGS) entry which is preliminary data.</text>
</comment>
<reference evidence="2" key="1">
    <citation type="journal article" date="2019" name="Sci. Rep.">
        <title>Draft genome of Tanacetum cinerariifolium, the natural source of mosquito coil.</title>
        <authorList>
            <person name="Yamashiro T."/>
            <person name="Shiraishi A."/>
            <person name="Satake H."/>
            <person name="Nakayama K."/>
        </authorList>
    </citation>
    <scope>NUCLEOTIDE SEQUENCE</scope>
</reference>
<evidence type="ECO:0000256" key="1">
    <source>
        <dbReference type="SAM" id="Phobius"/>
    </source>
</evidence>
<sequence>MEMKANTTLVKMAAKTDLKETYDEFVCARNRLVKAQRCVEVLELVEKNLNNNLLESKAEKDSTWVYYIGHRFLSGWRIGNVSVITLVLLLGGWFTPTPSRSYICGQKTYVLSFFIPSLGLDYGLHSLNVDADVLEMANTNVVECAEDPFEELNDILGEYAHIRKQITRNEITRNEITRNESTGNEITRKQMVVHVGNRSTVDDVLELEMLFEIEGVGPARKFKEVEVDADNELEKKSDTKGDYTIDSDSEDLDYDLKHDDVFDDDEHIVEEVHVNMNNFIFTADPKHDTSIGGVDIQDDDLDVIDYDSFRNDLDDGIDSEMRMQLRELRRIGKQKNKGPKKYYFYLGQQFASKEIVKGRVKKHSIETRRQLILVKNNNEKVRVRCHGTIPTLVPYVATNNNTDKNVFSQTKGGPSIRENINSGKQNILGKDKKVEGKGKKVNTPNKVDKNSCPWTMLVTYTKECRWEFKIKCRDNLRVYMCLGALKQGFRACGREILGLDGCFMSGPWPGQILTAVEVDANNGIYPVSYVIAEAESKASWYSFNPILNLNCPQGLIQAIASVFPYAKHREYLMKRIVVVQKVIAKTVGPLTPSVTKMFDVIKKATEKWELTGIPCKHDVAAIYNMSENSVGVCIPEQWVHAAYRLKTWAYVYSFMVNPCHKRRGKIQMMRLQVKVLHQASFLERESRSVMVNMAMWVITGKAAGVKVVVLDKLMQGRSLVKLLVQQMYLAKLLVQERSLVKLLVQQIYLVKLLVQERSLVKLLVQERSLVKLLIQGRPQVNLVQHKAQQNKDQGKVFRDQ</sequence>
<dbReference type="AlphaFoldDB" id="A0A699IHL8"/>
<proteinExistence type="predicted"/>
<keyword evidence="1" id="KW-1133">Transmembrane helix</keyword>
<protein>
    <submittedName>
        <fullName evidence="2">Transposase, mutator type</fullName>
    </submittedName>
</protein>
<dbReference type="PANTHER" id="PTHR31973">
    <property type="entry name" value="POLYPROTEIN, PUTATIVE-RELATED"/>
    <property type="match status" value="1"/>
</dbReference>
<organism evidence="2">
    <name type="scientific">Tanacetum cinerariifolium</name>
    <name type="common">Dalmatian daisy</name>
    <name type="synonym">Chrysanthemum cinerariifolium</name>
    <dbReference type="NCBI Taxonomy" id="118510"/>
    <lineage>
        <taxon>Eukaryota</taxon>
        <taxon>Viridiplantae</taxon>
        <taxon>Streptophyta</taxon>
        <taxon>Embryophyta</taxon>
        <taxon>Tracheophyta</taxon>
        <taxon>Spermatophyta</taxon>
        <taxon>Magnoliopsida</taxon>
        <taxon>eudicotyledons</taxon>
        <taxon>Gunneridae</taxon>
        <taxon>Pentapetalae</taxon>
        <taxon>asterids</taxon>
        <taxon>campanulids</taxon>
        <taxon>Asterales</taxon>
        <taxon>Asteraceae</taxon>
        <taxon>Asteroideae</taxon>
        <taxon>Anthemideae</taxon>
        <taxon>Anthemidinae</taxon>
        <taxon>Tanacetum</taxon>
    </lineage>
</organism>
<feature type="transmembrane region" description="Helical" evidence="1">
    <location>
        <begin position="76"/>
        <end position="94"/>
    </location>
</feature>
<accession>A0A699IHL8</accession>